<comment type="caution">
    <text evidence="1">The sequence shown here is derived from an EMBL/GenBank/DDBJ whole genome shotgun (WGS) entry which is preliminary data.</text>
</comment>
<dbReference type="STRING" id="1618446.UV61_C0002G0008"/>
<evidence type="ECO:0000313" key="2">
    <source>
        <dbReference type="Proteomes" id="UP000034050"/>
    </source>
</evidence>
<proteinExistence type="predicted"/>
<dbReference type="Proteomes" id="UP000034050">
    <property type="component" value="Unassembled WGS sequence"/>
</dbReference>
<dbReference type="EMBL" id="LCFD01000002">
    <property type="protein sequence ID" value="KKS87287.1"/>
    <property type="molecule type" value="Genomic_DNA"/>
</dbReference>
<organism evidence="1 2">
    <name type="scientific">Candidatus Gottesmanbacteria bacterium GW2011_GWB1_43_11</name>
    <dbReference type="NCBI Taxonomy" id="1618446"/>
    <lineage>
        <taxon>Bacteria</taxon>
        <taxon>Candidatus Gottesmaniibacteriota</taxon>
    </lineage>
</organism>
<name>A0A0G1CP74_9BACT</name>
<sequence length="138" mass="15408">MIIDENTQIIGRFHKQASSRGLNIYNPLFQEKGINAVYLLFYDPDPKVLMTGYRALKLSGAITAGFESDPMLPGLVDDLDEVAKFIGRIGYISNVKGKVVGHAQGGQGMLRTIKHIVDPAHKKNYYCRSWQCCKSTPF</sequence>
<dbReference type="Gene3D" id="3.40.50.10860">
    <property type="entry name" value="Leucine Dehydrogenase, chain A, domain 1"/>
    <property type="match status" value="1"/>
</dbReference>
<evidence type="ECO:0000313" key="1">
    <source>
        <dbReference type="EMBL" id="KKS87287.1"/>
    </source>
</evidence>
<reference evidence="1 2" key="1">
    <citation type="journal article" date="2015" name="Nature">
        <title>rRNA introns, odd ribosomes, and small enigmatic genomes across a large radiation of phyla.</title>
        <authorList>
            <person name="Brown C.T."/>
            <person name="Hug L.A."/>
            <person name="Thomas B.C."/>
            <person name="Sharon I."/>
            <person name="Castelle C.J."/>
            <person name="Singh A."/>
            <person name="Wilkins M.J."/>
            <person name="Williams K.H."/>
            <person name="Banfield J.F."/>
        </authorList>
    </citation>
    <scope>NUCLEOTIDE SEQUENCE [LARGE SCALE GENOMIC DNA]</scope>
</reference>
<accession>A0A0G1CP74</accession>
<protein>
    <submittedName>
        <fullName evidence="1">Uncharacterized protein</fullName>
    </submittedName>
</protein>
<gene>
    <name evidence="1" type="ORF">UV61_C0002G0008</name>
</gene>
<dbReference type="AlphaFoldDB" id="A0A0G1CP74"/>